<dbReference type="AlphaFoldDB" id="A0A835A3Q9"/>
<dbReference type="CDD" id="cd19821">
    <property type="entry name" value="Bbox1_BBX-like"/>
    <property type="match status" value="1"/>
</dbReference>
<dbReference type="OrthoDB" id="153872at2759"/>
<gene>
    <name evidence="13" type="ORF">HU200_061970</name>
</gene>
<keyword evidence="3" id="KW-0479">Metal-binding</keyword>
<evidence type="ECO:0000259" key="12">
    <source>
        <dbReference type="PROSITE" id="PS51017"/>
    </source>
</evidence>
<dbReference type="InterPro" id="IPR049808">
    <property type="entry name" value="CONSTANS-like_Bbox1"/>
</dbReference>
<dbReference type="PANTHER" id="PTHR31717:SF45">
    <property type="entry name" value="ZINC FINGER PROTEIN CONSTANS-LIKE 14-RELATED"/>
    <property type="match status" value="1"/>
</dbReference>
<dbReference type="PANTHER" id="PTHR31717">
    <property type="entry name" value="ZINC FINGER PROTEIN CONSTANS-LIKE 10"/>
    <property type="match status" value="1"/>
</dbReference>
<dbReference type="InterPro" id="IPR000315">
    <property type="entry name" value="Znf_B-box"/>
</dbReference>
<keyword evidence="4" id="KW-0677">Repeat</keyword>
<dbReference type="GO" id="GO:0006355">
    <property type="term" value="P:regulation of DNA-templated transcription"/>
    <property type="evidence" value="ECO:0007669"/>
    <property type="project" value="UniProtKB-ARBA"/>
</dbReference>
<evidence type="ECO:0000259" key="11">
    <source>
        <dbReference type="PROSITE" id="PS50119"/>
    </source>
</evidence>
<feature type="domain" description="B box-type" evidence="11">
    <location>
        <begin position="142"/>
        <end position="189"/>
    </location>
</feature>
<keyword evidence="14" id="KW-1185">Reference proteome</keyword>
<feature type="compositionally biased region" description="Basic and acidic residues" evidence="10">
    <location>
        <begin position="324"/>
        <end position="338"/>
    </location>
</feature>
<evidence type="ECO:0000256" key="5">
    <source>
        <dbReference type="ARBA" id="ARBA00022771"/>
    </source>
</evidence>
<evidence type="ECO:0000313" key="14">
    <source>
        <dbReference type="Proteomes" id="UP000636709"/>
    </source>
</evidence>
<sequence length="564" mass="59520">MGARYFPTPPLPLGRGPHAPPRGGGADAVRCCVPRGGSDRRSPLRSASLSSLPALAQACLLIASGARAGAPTRHTHRAPFLFLPPTGHFYSAAASAALVLHVRTFGVVLWSALLRSGGVAAVDGELRREMKSGGEGGGGGARQQWPCDYCGEAAAALHCRADAARLCVACDRHVHAANALSRKHVRAPLCSSCAARPATARVAAAPGGAGGPAFLCADCRGDEGDGGGVPVEGFSGCPSAAQLAASWGLDLRGGCADEEEEEEDNEDAFFSVLDYSMLVAGADSDLRDLYVPCNPPEVPAPTAAAGGARRLKGEALCDQLAEMARREADSADHPHPPHSDLSPRTPRRNSAASSGRLPGNKMAPPLHPPPPPAPAPQEVPLPYTSLLMMASGNCTGLIGAADRMAAAADDDDQLLWDCAAPSVPPTQIWDFNLGRSRDHDEKSAIEVGFGSNHGGFMIKSYSDMLKEISSGTTKDLEDIYDSRYCSTAEDIMSSNICQLSSKNVSTVSNKCKETVSVFLPYFRSFFCRYEKHIRYESRKLRADTRKRVKGRFVKSTEALNASNG</sequence>
<dbReference type="EMBL" id="JACEFO010002617">
    <property type="protein sequence ID" value="KAF8653844.1"/>
    <property type="molecule type" value="Genomic_DNA"/>
</dbReference>
<dbReference type="PROSITE" id="PS51017">
    <property type="entry name" value="CCT"/>
    <property type="match status" value="1"/>
</dbReference>
<dbReference type="InterPro" id="IPR010402">
    <property type="entry name" value="CCT_domain"/>
</dbReference>
<feature type="region of interest" description="Disordered" evidence="10">
    <location>
        <begin position="1"/>
        <end position="27"/>
    </location>
</feature>
<organism evidence="13 14">
    <name type="scientific">Digitaria exilis</name>
    <dbReference type="NCBI Taxonomy" id="1010633"/>
    <lineage>
        <taxon>Eukaryota</taxon>
        <taxon>Viridiplantae</taxon>
        <taxon>Streptophyta</taxon>
        <taxon>Embryophyta</taxon>
        <taxon>Tracheophyta</taxon>
        <taxon>Spermatophyta</taxon>
        <taxon>Magnoliopsida</taxon>
        <taxon>Liliopsida</taxon>
        <taxon>Poales</taxon>
        <taxon>Poaceae</taxon>
        <taxon>PACMAD clade</taxon>
        <taxon>Panicoideae</taxon>
        <taxon>Panicodae</taxon>
        <taxon>Paniceae</taxon>
        <taxon>Anthephorinae</taxon>
        <taxon>Digitaria</taxon>
    </lineage>
</organism>
<dbReference type="Pfam" id="PF00643">
    <property type="entry name" value="zf-B_box"/>
    <property type="match status" value="1"/>
</dbReference>
<keyword evidence="7 9" id="KW-0539">Nucleus</keyword>
<evidence type="ECO:0000256" key="3">
    <source>
        <dbReference type="ARBA" id="ARBA00022723"/>
    </source>
</evidence>
<comment type="subcellular location">
    <subcellularLocation>
        <location evidence="1 9">Nucleus</location>
    </subcellularLocation>
</comment>
<feature type="region of interest" description="Disordered" evidence="10">
    <location>
        <begin position="324"/>
        <end position="378"/>
    </location>
</feature>
<evidence type="ECO:0000256" key="10">
    <source>
        <dbReference type="SAM" id="MobiDB-lite"/>
    </source>
</evidence>
<dbReference type="PROSITE" id="PS50119">
    <property type="entry name" value="ZF_BBOX"/>
    <property type="match status" value="1"/>
</dbReference>
<keyword evidence="6" id="KW-0862">Zinc</keyword>
<evidence type="ECO:0000256" key="8">
    <source>
        <dbReference type="PROSITE-ProRule" id="PRU00024"/>
    </source>
</evidence>
<evidence type="ECO:0000313" key="13">
    <source>
        <dbReference type="EMBL" id="KAF8653844.1"/>
    </source>
</evidence>
<keyword evidence="5 8" id="KW-0863">Zinc-finger</keyword>
<protein>
    <submittedName>
        <fullName evidence="13">Uncharacterized protein</fullName>
    </submittedName>
</protein>
<evidence type="ECO:0000256" key="9">
    <source>
        <dbReference type="PROSITE-ProRule" id="PRU00357"/>
    </source>
</evidence>
<comment type="caution">
    <text evidence="13">The sequence shown here is derived from an EMBL/GenBank/DDBJ whole genome shotgun (WGS) entry which is preliminary data.</text>
</comment>
<dbReference type="Proteomes" id="UP000636709">
    <property type="component" value="Unassembled WGS sequence"/>
</dbReference>
<feature type="domain" description="CCT" evidence="12">
    <location>
        <begin position="513"/>
        <end position="555"/>
    </location>
</feature>
<reference evidence="13" key="1">
    <citation type="submission" date="2020-07" db="EMBL/GenBank/DDBJ databases">
        <title>Genome sequence and genetic diversity analysis of an under-domesticated orphan crop, white fonio (Digitaria exilis).</title>
        <authorList>
            <person name="Bennetzen J.L."/>
            <person name="Chen S."/>
            <person name="Ma X."/>
            <person name="Wang X."/>
            <person name="Yssel A.E.J."/>
            <person name="Chaluvadi S.R."/>
            <person name="Johnson M."/>
            <person name="Gangashetty P."/>
            <person name="Hamidou F."/>
            <person name="Sanogo M.D."/>
            <person name="Zwaenepoel A."/>
            <person name="Wallace J."/>
            <person name="Van De Peer Y."/>
            <person name="Van Deynze A."/>
        </authorList>
    </citation>
    <scope>NUCLEOTIDE SEQUENCE</scope>
    <source>
        <tissue evidence="13">Leaves</tissue>
    </source>
</reference>
<comment type="similarity">
    <text evidence="2">Belongs to the CONSTANS family.</text>
</comment>
<name>A0A835A3Q9_9POAL</name>
<evidence type="ECO:0000256" key="1">
    <source>
        <dbReference type="ARBA" id="ARBA00004123"/>
    </source>
</evidence>
<dbReference type="GO" id="GO:0005634">
    <property type="term" value="C:nucleus"/>
    <property type="evidence" value="ECO:0007669"/>
    <property type="project" value="UniProtKB-SubCell"/>
</dbReference>
<dbReference type="Pfam" id="PF06203">
    <property type="entry name" value="CCT"/>
    <property type="match status" value="1"/>
</dbReference>
<proteinExistence type="inferred from homology"/>
<feature type="compositionally biased region" description="Pro residues" evidence="10">
    <location>
        <begin position="365"/>
        <end position="378"/>
    </location>
</feature>
<dbReference type="GO" id="GO:0008270">
    <property type="term" value="F:zinc ion binding"/>
    <property type="evidence" value="ECO:0007669"/>
    <property type="project" value="UniProtKB-KW"/>
</dbReference>
<evidence type="ECO:0000256" key="2">
    <source>
        <dbReference type="ARBA" id="ARBA00010024"/>
    </source>
</evidence>
<evidence type="ECO:0000256" key="6">
    <source>
        <dbReference type="ARBA" id="ARBA00022833"/>
    </source>
</evidence>
<evidence type="ECO:0000256" key="7">
    <source>
        <dbReference type="ARBA" id="ARBA00023242"/>
    </source>
</evidence>
<evidence type="ECO:0000256" key="4">
    <source>
        <dbReference type="ARBA" id="ARBA00022737"/>
    </source>
</evidence>
<dbReference type="SMART" id="SM00336">
    <property type="entry name" value="BBOX"/>
    <property type="match status" value="1"/>
</dbReference>
<accession>A0A835A3Q9</accession>